<dbReference type="EMBL" id="BGZK01000654">
    <property type="protein sequence ID" value="GBP54775.1"/>
    <property type="molecule type" value="Genomic_DNA"/>
</dbReference>
<gene>
    <name evidence="2" type="ORF">EVAR_90060_1</name>
</gene>
<feature type="region of interest" description="Disordered" evidence="1">
    <location>
        <begin position="81"/>
        <end position="102"/>
    </location>
</feature>
<keyword evidence="3" id="KW-1185">Reference proteome</keyword>
<name>A0A4C1WXN5_EUMVA</name>
<comment type="caution">
    <text evidence="2">The sequence shown here is derived from an EMBL/GenBank/DDBJ whole genome shotgun (WGS) entry which is preliminary data.</text>
</comment>
<accession>A0A4C1WXN5</accession>
<dbReference type="AlphaFoldDB" id="A0A4C1WXN5"/>
<evidence type="ECO:0000256" key="1">
    <source>
        <dbReference type="SAM" id="MobiDB-lite"/>
    </source>
</evidence>
<dbReference type="Proteomes" id="UP000299102">
    <property type="component" value="Unassembled WGS sequence"/>
</dbReference>
<organism evidence="2 3">
    <name type="scientific">Eumeta variegata</name>
    <name type="common">Bagworm moth</name>
    <name type="synonym">Eumeta japonica</name>
    <dbReference type="NCBI Taxonomy" id="151549"/>
    <lineage>
        <taxon>Eukaryota</taxon>
        <taxon>Metazoa</taxon>
        <taxon>Ecdysozoa</taxon>
        <taxon>Arthropoda</taxon>
        <taxon>Hexapoda</taxon>
        <taxon>Insecta</taxon>
        <taxon>Pterygota</taxon>
        <taxon>Neoptera</taxon>
        <taxon>Endopterygota</taxon>
        <taxon>Lepidoptera</taxon>
        <taxon>Glossata</taxon>
        <taxon>Ditrysia</taxon>
        <taxon>Tineoidea</taxon>
        <taxon>Psychidae</taxon>
        <taxon>Oiketicinae</taxon>
        <taxon>Eumeta</taxon>
    </lineage>
</organism>
<reference evidence="2 3" key="1">
    <citation type="journal article" date="2019" name="Commun. Biol.">
        <title>The bagworm genome reveals a unique fibroin gene that provides high tensile strength.</title>
        <authorList>
            <person name="Kono N."/>
            <person name="Nakamura H."/>
            <person name="Ohtoshi R."/>
            <person name="Tomita M."/>
            <person name="Numata K."/>
            <person name="Arakawa K."/>
        </authorList>
    </citation>
    <scope>NUCLEOTIDE SEQUENCE [LARGE SCALE GENOMIC DNA]</scope>
</reference>
<proteinExistence type="predicted"/>
<evidence type="ECO:0000313" key="3">
    <source>
        <dbReference type="Proteomes" id="UP000299102"/>
    </source>
</evidence>
<evidence type="ECO:0000313" key="2">
    <source>
        <dbReference type="EMBL" id="GBP54775.1"/>
    </source>
</evidence>
<sequence>MPYTHAPDAAAMCVLLSLRQKCGPLMKTLAACIRNGAVSNRNEHARWRLTIDQFEFTRAQAYKTQFDAFWSLAKVNDAPGNAELSRRSRVNMPQQRDDEDPV</sequence>
<protein>
    <submittedName>
        <fullName evidence="2">Uncharacterized protein</fullName>
    </submittedName>
</protein>